<dbReference type="PANTHER" id="PTHR43429:SF3">
    <property type="entry name" value="NITRITE REDUCTASE [NAD(P)H]"/>
    <property type="match status" value="1"/>
</dbReference>
<evidence type="ECO:0000256" key="2">
    <source>
        <dbReference type="ARBA" id="ARBA00022630"/>
    </source>
</evidence>
<name>A0A7V4E567_UNCW3</name>
<dbReference type="EMBL" id="DTDJ01000014">
    <property type="protein sequence ID" value="HGL17024.1"/>
    <property type="molecule type" value="Genomic_DNA"/>
</dbReference>
<dbReference type="PRINTS" id="PR00368">
    <property type="entry name" value="FADPNR"/>
</dbReference>
<proteinExistence type="predicted"/>
<dbReference type="InterPro" id="IPR050260">
    <property type="entry name" value="FAD-bd_OxRdtase"/>
</dbReference>
<comment type="cofactor">
    <cofactor evidence="1">
        <name>FAD</name>
        <dbReference type="ChEBI" id="CHEBI:57692"/>
    </cofactor>
</comment>
<dbReference type="InterPro" id="IPR023753">
    <property type="entry name" value="FAD/NAD-binding_dom"/>
</dbReference>
<keyword evidence="3" id="KW-0274">FAD</keyword>
<evidence type="ECO:0000256" key="1">
    <source>
        <dbReference type="ARBA" id="ARBA00001974"/>
    </source>
</evidence>
<reference evidence="5" key="1">
    <citation type="journal article" date="2020" name="mSystems">
        <title>Genome- and Community-Level Interaction Insights into Carbon Utilization and Element Cycling Functions of Hydrothermarchaeota in Hydrothermal Sediment.</title>
        <authorList>
            <person name="Zhou Z."/>
            <person name="Liu Y."/>
            <person name="Xu W."/>
            <person name="Pan J."/>
            <person name="Luo Z.H."/>
            <person name="Li M."/>
        </authorList>
    </citation>
    <scope>NUCLEOTIDE SEQUENCE [LARGE SCALE GENOMIC DNA]</scope>
    <source>
        <strain evidence="5">SpSt-69</strain>
    </source>
</reference>
<evidence type="ECO:0000313" key="5">
    <source>
        <dbReference type="EMBL" id="HGL17024.1"/>
    </source>
</evidence>
<dbReference type="Gene3D" id="3.50.50.60">
    <property type="entry name" value="FAD/NAD(P)-binding domain"/>
    <property type="match status" value="2"/>
</dbReference>
<feature type="domain" description="FAD/NAD(P)-binding" evidence="4">
    <location>
        <begin position="5"/>
        <end position="255"/>
    </location>
</feature>
<gene>
    <name evidence="5" type="ORF">ENU66_01600</name>
</gene>
<dbReference type="SUPFAM" id="SSF51905">
    <property type="entry name" value="FAD/NAD(P)-binding domain"/>
    <property type="match status" value="1"/>
</dbReference>
<dbReference type="GO" id="GO:0016491">
    <property type="term" value="F:oxidoreductase activity"/>
    <property type="evidence" value="ECO:0007669"/>
    <property type="project" value="InterPro"/>
</dbReference>
<comment type="caution">
    <text evidence="5">The sequence shown here is derived from an EMBL/GenBank/DDBJ whole genome shotgun (WGS) entry which is preliminary data.</text>
</comment>
<keyword evidence="2" id="KW-0285">Flavoprotein</keyword>
<dbReference type="PANTHER" id="PTHR43429">
    <property type="entry name" value="PYRIDINE NUCLEOTIDE-DISULFIDE OXIDOREDUCTASE DOMAIN-CONTAINING"/>
    <property type="match status" value="1"/>
</dbReference>
<organism evidence="5">
    <name type="scientific">candidate division WOR-3 bacterium</name>
    <dbReference type="NCBI Taxonomy" id="2052148"/>
    <lineage>
        <taxon>Bacteria</taxon>
        <taxon>Bacteria division WOR-3</taxon>
    </lineage>
</organism>
<sequence length="359" mass="40399">MSRFLLVGSGPASINCALTLKRLNPDAKIRIITEATFLFSKMAGPSILKEEIEPSNLIKLPPSGVEIEFNQKVIGVDVEKKVIFSKNKDWKYDKLFIGTGSRHRAYAFHGAFYPDEYSSMLELRNLILGGQVKRAVIYGFGMVTLELLDILYSYGIVTYIVSSSSYPLSNLLFFELGSKLASYFSQFTKIIFDNRINFFDGKFVYLEDGTPIPCDALIVTKGTVANPLLPELEVNDFMQTRFEDVFSGGDAVKVRDIVTDEFKFIHLNSVAWKMGYYAGLNMSGVKAVFPGAIFLSVTKTKKFTVFLCGDLKKFDDFEIQEGHNSLLCRTFRDGKETGLLALNQEVDFSNFSCFMAYKK</sequence>
<protein>
    <submittedName>
        <fullName evidence="5">NAD(P)/FAD-dependent oxidoreductase</fullName>
    </submittedName>
</protein>
<accession>A0A7V4E567</accession>
<dbReference type="Pfam" id="PF07992">
    <property type="entry name" value="Pyr_redox_2"/>
    <property type="match status" value="1"/>
</dbReference>
<dbReference type="AlphaFoldDB" id="A0A7V4E567"/>
<dbReference type="InterPro" id="IPR036188">
    <property type="entry name" value="FAD/NAD-bd_sf"/>
</dbReference>
<evidence type="ECO:0000256" key="3">
    <source>
        <dbReference type="ARBA" id="ARBA00022827"/>
    </source>
</evidence>
<evidence type="ECO:0000259" key="4">
    <source>
        <dbReference type="Pfam" id="PF07992"/>
    </source>
</evidence>